<protein>
    <submittedName>
        <fullName evidence="2">Uncharacterized protein</fullName>
    </submittedName>
</protein>
<keyword evidence="3" id="KW-1185">Reference proteome</keyword>
<dbReference type="EnsemblBacteria" id="ACK42450">
    <property type="protein sequence ID" value="ACK42450"/>
    <property type="gene ID" value="Dtur_1171"/>
</dbReference>
<sequence>MKIFSIFSLRRYKRGIIYVILISVLLFSLSMLFHIFYWLRVNTFILSHEVIINSKYALELSITKGERIIYSFEYSPKLNTILFYWIYGEKSKKVYLQPQLLPSEIKGISPTNTYTFYFDNGNLYPEGEILFSTYFYKKGVKFYKNGRVVFVDK</sequence>
<evidence type="ECO:0000313" key="3">
    <source>
        <dbReference type="Proteomes" id="UP000007719"/>
    </source>
</evidence>
<organism evidence="2 3">
    <name type="scientific">Dictyoglomus turgidum (strain DSM 6724 / Z-1310)</name>
    <dbReference type="NCBI Taxonomy" id="515635"/>
    <lineage>
        <taxon>Bacteria</taxon>
        <taxon>Pseudomonadati</taxon>
        <taxon>Dictyoglomota</taxon>
        <taxon>Dictyoglomia</taxon>
        <taxon>Dictyoglomales</taxon>
        <taxon>Dictyoglomaceae</taxon>
        <taxon>Dictyoglomus</taxon>
    </lineage>
</organism>
<reference evidence="3" key="1">
    <citation type="journal article" date="2016" name="Front. Microbiol.">
        <title>The complete genome sequence of hyperthermophile Dictyoglomus turgidum DSM 6724 reveals a specialized carbohydrate fermentor.</title>
        <authorList>
            <person name="Brumm P.J."/>
            <person name="Gowda K."/>
            <person name="Robb F.T."/>
            <person name="Mead D.A."/>
        </authorList>
    </citation>
    <scope>NUCLEOTIDE SEQUENCE [LARGE SCALE GENOMIC DNA]</scope>
    <source>
        <strain evidence="3">DSM 6724 / Z-1310</strain>
    </source>
</reference>
<dbReference type="InParanoid" id="B8E2V0"/>
<dbReference type="EMBL" id="CP001251">
    <property type="protein sequence ID" value="ACK42450.1"/>
    <property type="molecule type" value="Genomic_DNA"/>
</dbReference>
<keyword evidence="1" id="KW-0812">Transmembrane</keyword>
<name>B8E2V0_DICTD</name>
<dbReference type="AlphaFoldDB" id="B8E2V0"/>
<dbReference type="KEGG" id="dtu:Dtur_1171"/>
<evidence type="ECO:0000256" key="1">
    <source>
        <dbReference type="SAM" id="Phobius"/>
    </source>
</evidence>
<keyword evidence="1" id="KW-0472">Membrane</keyword>
<dbReference type="HOGENOM" id="CLU_1710363_0_0_0"/>
<accession>B8E2V0</accession>
<dbReference type="STRING" id="515635.Dtur_1171"/>
<dbReference type="RefSeq" id="WP_012583532.1">
    <property type="nucleotide sequence ID" value="NC_011661.1"/>
</dbReference>
<dbReference type="OrthoDB" id="9850613at2"/>
<dbReference type="Proteomes" id="UP000007719">
    <property type="component" value="Chromosome"/>
</dbReference>
<proteinExistence type="predicted"/>
<feature type="transmembrane region" description="Helical" evidence="1">
    <location>
        <begin position="16"/>
        <end position="39"/>
    </location>
</feature>
<keyword evidence="1" id="KW-1133">Transmembrane helix</keyword>
<gene>
    <name evidence="2" type="ordered locus">Dtur_1171</name>
</gene>
<evidence type="ECO:0000313" key="2">
    <source>
        <dbReference type="EMBL" id="ACK42450.1"/>
    </source>
</evidence>